<keyword evidence="1 5" id="KW-0808">Transferase</keyword>
<dbReference type="PROSITE" id="PS51186">
    <property type="entry name" value="GNAT"/>
    <property type="match status" value="1"/>
</dbReference>
<dbReference type="CDD" id="cd04301">
    <property type="entry name" value="NAT_SF"/>
    <property type="match status" value="1"/>
</dbReference>
<dbReference type="Proteomes" id="UP001596145">
    <property type="component" value="Unassembled WGS sequence"/>
</dbReference>
<comment type="caution">
    <text evidence="5">The sequence shown here is derived from an EMBL/GenBank/DDBJ whole genome shotgun (WGS) entry which is preliminary data.</text>
</comment>
<evidence type="ECO:0000256" key="3">
    <source>
        <dbReference type="SAM" id="MobiDB-lite"/>
    </source>
</evidence>
<feature type="domain" description="N-acetyltransferase" evidence="4">
    <location>
        <begin position="33"/>
        <end position="187"/>
    </location>
</feature>
<dbReference type="SUPFAM" id="SSF55729">
    <property type="entry name" value="Acyl-CoA N-acyltransferases (Nat)"/>
    <property type="match status" value="1"/>
</dbReference>
<name>A0ABD5QPJ0_9EURY</name>
<evidence type="ECO:0000256" key="2">
    <source>
        <dbReference type="ARBA" id="ARBA00023315"/>
    </source>
</evidence>
<sequence>MSKPEEPRIVAPSVDDVDAITDRWVSLARDQRRHGSTLLASENRPTVREWVARSVVTGELLVARDGEEDGTGGGDDETGDEEAVTEEDKEDGSGTIVGFVAFSIERDGYERDCTRGVVSNLFVSPERRGEGIGSALLAAAERELDEAGADAIALEALADNGRARSFYVDRGYDLHRVELRKEIADEE</sequence>
<dbReference type="InterPro" id="IPR000182">
    <property type="entry name" value="GNAT_dom"/>
</dbReference>
<evidence type="ECO:0000313" key="6">
    <source>
        <dbReference type="Proteomes" id="UP001596145"/>
    </source>
</evidence>
<gene>
    <name evidence="5" type="ORF">ACFPJA_05375</name>
</gene>
<reference evidence="5 6" key="1">
    <citation type="journal article" date="2019" name="Int. J. Syst. Evol. Microbiol.">
        <title>The Global Catalogue of Microorganisms (GCM) 10K type strain sequencing project: providing services to taxonomists for standard genome sequencing and annotation.</title>
        <authorList>
            <consortium name="The Broad Institute Genomics Platform"/>
            <consortium name="The Broad Institute Genome Sequencing Center for Infectious Disease"/>
            <person name="Wu L."/>
            <person name="Ma J."/>
        </authorList>
    </citation>
    <scope>NUCLEOTIDE SEQUENCE [LARGE SCALE GENOMIC DNA]</scope>
    <source>
        <strain evidence="5 6">CGMCC 1.16026</strain>
    </source>
</reference>
<dbReference type="Pfam" id="PF00583">
    <property type="entry name" value="Acetyltransf_1"/>
    <property type="match status" value="1"/>
</dbReference>
<dbReference type="PANTHER" id="PTHR43877:SF2">
    <property type="entry name" value="AMINOALKYLPHOSPHONATE N-ACETYLTRANSFERASE-RELATED"/>
    <property type="match status" value="1"/>
</dbReference>
<dbReference type="GO" id="GO:0016746">
    <property type="term" value="F:acyltransferase activity"/>
    <property type="evidence" value="ECO:0007669"/>
    <property type="project" value="UniProtKB-KW"/>
</dbReference>
<dbReference type="EMBL" id="JBHSKV010000007">
    <property type="protein sequence ID" value="MFC5134149.1"/>
    <property type="molecule type" value="Genomic_DNA"/>
</dbReference>
<accession>A0ABD5QPJ0</accession>
<organism evidence="5 6">
    <name type="scientific">Halorubrum glutamatedens</name>
    <dbReference type="NCBI Taxonomy" id="2707018"/>
    <lineage>
        <taxon>Archaea</taxon>
        <taxon>Methanobacteriati</taxon>
        <taxon>Methanobacteriota</taxon>
        <taxon>Stenosarchaea group</taxon>
        <taxon>Halobacteria</taxon>
        <taxon>Halobacteriales</taxon>
        <taxon>Haloferacaceae</taxon>
        <taxon>Halorubrum</taxon>
    </lineage>
</organism>
<feature type="region of interest" description="Disordered" evidence="3">
    <location>
        <begin position="61"/>
        <end position="92"/>
    </location>
</feature>
<dbReference type="EC" id="2.3.1.-" evidence="5"/>
<evidence type="ECO:0000256" key="1">
    <source>
        <dbReference type="ARBA" id="ARBA00022679"/>
    </source>
</evidence>
<dbReference type="InterPro" id="IPR050832">
    <property type="entry name" value="Bact_Acetyltransf"/>
</dbReference>
<dbReference type="RefSeq" id="WP_203227814.1">
    <property type="nucleotide sequence ID" value="NZ_JBHSKV010000007.1"/>
</dbReference>
<evidence type="ECO:0000313" key="5">
    <source>
        <dbReference type="EMBL" id="MFC5134149.1"/>
    </source>
</evidence>
<dbReference type="PANTHER" id="PTHR43877">
    <property type="entry name" value="AMINOALKYLPHOSPHONATE N-ACETYLTRANSFERASE-RELATED-RELATED"/>
    <property type="match status" value="1"/>
</dbReference>
<dbReference type="Gene3D" id="3.40.630.30">
    <property type="match status" value="1"/>
</dbReference>
<dbReference type="AlphaFoldDB" id="A0ABD5QPJ0"/>
<keyword evidence="2 5" id="KW-0012">Acyltransferase</keyword>
<protein>
    <submittedName>
        <fullName evidence="5">GNAT family N-acetyltransferase</fullName>
        <ecNumber evidence="5">2.3.1.-</ecNumber>
    </submittedName>
</protein>
<proteinExistence type="predicted"/>
<evidence type="ECO:0000259" key="4">
    <source>
        <dbReference type="PROSITE" id="PS51186"/>
    </source>
</evidence>
<keyword evidence="6" id="KW-1185">Reference proteome</keyword>
<dbReference type="InterPro" id="IPR016181">
    <property type="entry name" value="Acyl_CoA_acyltransferase"/>
</dbReference>
<feature type="compositionally biased region" description="Acidic residues" evidence="3">
    <location>
        <begin position="66"/>
        <end position="90"/>
    </location>
</feature>